<evidence type="ECO:0000259" key="1">
    <source>
        <dbReference type="Pfam" id="PF13577"/>
    </source>
</evidence>
<dbReference type="Proteomes" id="UP000198967">
    <property type="component" value="Unassembled WGS sequence"/>
</dbReference>
<evidence type="ECO:0000313" key="2">
    <source>
        <dbReference type="EMBL" id="SDG34695.1"/>
    </source>
</evidence>
<name>A0A1G7THG3_PSEOR</name>
<keyword evidence="3" id="KW-1185">Reference proteome</keyword>
<dbReference type="InterPro" id="IPR032710">
    <property type="entry name" value="NTF2-like_dom_sf"/>
</dbReference>
<dbReference type="OrthoDB" id="7605094at2"/>
<dbReference type="InterPro" id="IPR037401">
    <property type="entry name" value="SnoaL-like"/>
</dbReference>
<accession>A0A1G7THG3</accession>
<evidence type="ECO:0000313" key="3">
    <source>
        <dbReference type="Proteomes" id="UP000198967"/>
    </source>
</evidence>
<dbReference type="Pfam" id="PF13577">
    <property type="entry name" value="SnoaL_4"/>
    <property type="match status" value="1"/>
</dbReference>
<dbReference type="STRING" id="366584.SAMN05216377_11132"/>
<reference evidence="2 3" key="1">
    <citation type="submission" date="2016-10" db="EMBL/GenBank/DDBJ databases">
        <authorList>
            <person name="de Groot N.N."/>
        </authorList>
    </citation>
    <scope>NUCLEOTIDE SEQUENCE [LARGE SCALE GENOMIC DNA]</scope>
    <source>
        <strain evidence="2 3">CGMCC 4.3143</strain>
    </source>
</reference>
<dbReference type="RefSeq" id="WP_093085817.1">
    <property type="nucleotide sequence ID" value="NZ_FNBE01000011.1"/>
</dbReference>
<protein>
    <submittedName>
        <fullName evidence="2">SnoaL-like domain-containing protein</fullName>
    </submittedName>
</protein>
<gene>
    <name evidence="2" type="ORF">SAMN05216377_11132</name>
</gene>
<dbReference type="Gene3D" id="3.10.450.50">
    <property type="match status" value="1"/>
</dbReference>
<dbReference type="AlphaFoldDB" id="A0A1G7THG3"/>
<proteinExistence type="predicted"/>
<organism evidence="2 3">
    <name type="scientific">Pseudonocardia oroxyli</name>
    <dbReference type="NCBI Taxonomy" id="366584"/>
    <lineage>
        <taxon>Bacteria</taxon>
        <taxon>Bacillati</taxon>
        <taxon>Actinomycetota</taxon>
        <taxon>Actinomycetes</taxon>
        <taxon>Pseudonocardiales</taxon>
        <taxon>Pseudonocardiaceae</taxon>
        <taxon>Pseudonocardia</taxon>
    </lineage>
</organism>
<sequence length="188" mass="21202">MTMTSTPSGTDEQLAHLLAEAEIKRLLYGYCRAVDRGDLVSLREVYHPDAVDEHSGVYSGDVDGFITQLGRSLELGAVVCTRHCLSNIVIEIEGDVAVSESYFDAYHRRRTGDGYVDEFVAGRYLDRLERRAGTWRIAARQLVWDSMRSEQASQPPWDGEPGRYEVGRRSADDISVAWFRRRGPGDRS</sequence>
<feature type="domain" description="SnoaL-like" evidence="1">
    <location>
        <begin position="16"/>
        <end position="140"/>
    </location>
</feature>
<dbReference type="EMBL" id="FNBE01000011">
    <property type="protein sequence ID" value="SDG34695.1"/>
    <property type="molecule type" value="Genomic_DNA"/>
</dbReference>
<dbReference type="SUPFAM" id="SSF54427">
    <property type="entry name" value="NTF2-like"/>
    <property type="match status" value="1"/>
</dbReference>
<dbReference type="CDD" id="cd00531">
    <property type="entry name" value="NTF2_like"/>
    <property type="match status" value="1"/>
</dbReference>